<dbReference type="NCBIfam" id="TIGR01085">
    <property type="entry name" value="murE"/>
    <property type="match status" value="1"/>
</dbReference>
<protein>
    <recommendedName>
        <fullName evidence="8">UDP-N-acetylmuramoyl-L-alanyl-D-glutamate--2,6-diaminopimelate ligase</fullName>
        <ecNumber evidence="8">6.3.2.13</ecNumber>
    </recommendedName>
    <alternativeName>
        <fullName evidence="8">Meso-A2pm-adding enzyme</fullName>
    </alternativeName>
    <alternativeName>
        <fullName evidence="8">Meso-diaminopimelate-adding enzyme</fullName>
    </alternativeName>
    <alternativeName>
        <fullName evidence="8">UDP-MurNAc-L-Ala-D-Glu:meso-diaminopimelate ligase</fullName>
    </alternativeName>
    <alternativeName>
        <fullName evidence="8">UDP-MurNAc-tripeptide synthetase</fullName>
    </alternativeName>
    <alternativeName>
        <fullName evidence="8">UDP-N-acetylmuramyl-tripeptide synthetase</fullName>
    </alternativeName>
</protein>
<feature type="domain" description="Mur ligase C-terminal" evidence="11">
    <location>
        <begin position="329"/>
        <end position="455"/>
    </location>
</feature>
<keyword evidence="3 8" id="KW-0132">Cell division</keyword>
<dbReference type="NCBIfam" id="NF001126">
    <property type="entry name" value="PRK00139.1-4"/>
    <property type="match status" value="1"/>
</dbReference>
<dbReference type="Pfam" id="PF02875">
    <property type="entry name" value="Mur_ligase_C"/>
    <property type="match status" value="1"/>
</dbReference>
<evidence type="ECO:0000256" key="3">
    <source>
        <dbReference type="ARBA" id="ARBA00022618"/>
    </source>
</evidence>
<dbReference type="AlphaFoldDB" id="A0A1M6DLB1"/>
<dbReference type="InterPro" id="IPR013221">
    <property type="entry name" value="Mur_ligase_cen"/>
</dbReference>
<dbReference type="GO" id="GO:0005737">
    <property type="term" value="C:cytoplasm"/>
    <property type="evidence" value="ECO:0007669"/>
    <property type="project" value="UniProtKB-SubCell"/>
</dbReference>
<dbReference type="SUPFAM" id="SSF53244">
    <property type="entry name" value="MurD-like peptide ligases, peptide-binding domain"/>
    <property type="match status" value="1"/>
</dbReference>
<comment type="subcellular location">
    <subcellularLocation>
        <location evidence="8 9">Cytoplasm</location>
    </subcellularLocation>
</comment>
<feature type="binding site" evidence="8">
    <location>
        <begin position="109"/>
        <end position="115"/>
    </location>
    <ligand>
        <name>ATP</name>
        <dbReference type="ChEBI" id="CHEBI:30616"/>
    </ligand>
</feature>
<comment type="similarity">
    <text evidence="2 8">Belongs to the MurCDEF family. MurE subfamily.</text>
</comment>
<dbReference type="SUPFAM" id="SSF53623">
    <property type="entry name" value="MurD-like peptide ligases, catalytic domain"/>
    <property type="match status" value="1"/>
</dbReference>
<gene>
    <name evidence="8" type="primary">murE</name>
    <name evidence="13" type="ORF">SAMN02745751_00962</name>
</gene>
<dbReference type="Gene3D" id="3.90.190.20">
    <property type="entry name" value="Mur ligase, C-terminal domain"/>
    <property type="match status" value="1"/>
</dbReference>
<feature type="binding site" evidence="8">
    <location>
        <position position="458"/>
    </location>
    <ligand>
        <name>meso-2,6-diaminopimelate</name>
        <dbReference type="ChEBI" id="CHEBI:57791"/>
    </ligand>
</feature>
<comment type="caution">
    <text evidence="8">Lacks conserved residue(s) required for the propagation of feature annotation.</text>
</comment>
<dbReference type="OrthoDB" id="9800958at2"/>
<keyword evidence="7 8" id="KW-0961">Cell wall biogenesis/degradation</keyword>
<dbReference type="Proteomes" id="UP000184052">
    <property type="component" value="Unassembled WGS sequence"/>
</dbReference>
<dbReference type="GO" id="GO:0005524">
    <property type="term" value="F:ATP binding"/>
    <property type="evidence" value="ECO:0007669"/>
    <property type="project" value="UniProtKB-UniRule"/>
</dbReference>
<dbReference type="Pfam" id="PF01225">
    <property type="entry name" value="Mur_ligase"/>
    <property type="match status" value="1"/>
</dbReference>
<dbReference type="GO" id="GO:0000287">
    <property type="term" value="F:magnesium ion binding"/>
    <property type="evidence" value="ECO:0007669"/>
    <property type="project" value="UniProtKB-UniRule"/>
</dbReference>
<feature type="short sequence motif" description="Meso-diaminopimelate recognition motif" evidence="8">
    <location>
        <begin position="402"/>
        <end position="405"/>
    </location>
</feature>
<evidence type="ECO:0000256" key="6">
    <source>
        <dbReference type="ARBA" id="ARBA00023306"/>
    </source>
</evidence>
<keyword evidence="8" id="KW-0460">Magnesium</keyword>
<feature type="binding site" evidence="8">
    <location>
        <position position="378"/>
    </location>
    <ligand>
        <name>meso-2,6-diaminopimelate</name>
        <dbReference type="ChEBI" id="CHEBI:57791"/>
    </ligand>
</feature>
<dbReference type="GO" id="GO:0008765">
    <property type="term" value="F:UDP-N-acetylmuramoylalanyl-D-glutamate-2,6-diaminopimelate ligase activity"/>
    <property type="evidence" value="ECO:0007669"/>
    <property type="project" value="UniProtKB-UniRule"/>
</dbReference>
<evidence type="ECO:0000256" key="5">
    <source>
        <dbReference type="ARBA" id="ARBA00022984"/>
    </source>
</evidence>
<evidence type="ECO:0000259" key="12">
    <source>
        <dbReference type="Pfam" id="PF08245"/>
    </source>
</evidence>
<keyword evidence="8 13" id="KW-0436">Ligase</keyword>
<dbReference type="GO" id="GO:0071555">
    <property type="term" value="P:cell wall organization"/>
    <property type="evidence" value="ECO:0007669"/>
    <property type="project" value="UniProtKB-KW"/>
</dbReference>
<dbReference type="PANTHER" id="PTHR23135">
    <property type="entry name" value="MUR LIGASE FAMILY MEMBER"/>
    <property type="match status" value="1"/>
</dbReference>
<dbReference type="Gene3D" id="3.40.1390.10">
    <property type="entry name" value="MurE/MurF, N-terminal domain"/>
    <property type="match status" value="1"/>
</dbReference>
<proteinExistence type="inferred from homology"/>
<dbReference type="Gene3D" id="3.40.1190.10">
    <property type="entry name" value="Mur-like, catalytic domain"/>
    <property type="match status" value="1"/>
</dbReference>
<evidence type="ECO:0000256" key="2">
    <source>
        <dbReference type="ARBA" id="ARBA00005898"/>
    </source>
</evidence>
<sequence length="494" mass="56327">MRVKGILNNIEYCDFKGDENVDITDITYDSRKADPNTVFAAIKGFERDGHEYIKDACSNGCRVVLCQDMPEEIDECTFIRVGDTRKAMSDISYLMQRPDEGLNLIGVTGTNGKTSTTYILKKIFDHQGIMSGIIGTMGAVIGEKKVKLNNTTPESPDLHNLMNRMKDEGIENCFMEVSSHSTELYRVKNLKFKSGIFTNLTKDHLVFHKNMENYYQAKKKFFYNCELSIVNMDDEYGMRLYRELREEGINVRGFSMQEDCHYRISNCRINKDESRFLISFNGEDHEVKINTPGMFNVYNYTGALIAALEYGIDIEDIIKAYDLSSGVVGRFEFLPTKLDCTIILDFAHTPDGLEKVMETIDQFATGRKVVMFGAGGGRDIARRALMGKVAGRYCDFVMITADNPRYENIIDICNEIAGGVKEYHNNYMIIEDRGEAIDYLIKNHEKDDVILLAGKSTEPYQVVEDRKVPHFERELAMKSIESAEKQMKETSNDK</sequence>
<keyword evidence="4 8" id="KW-0133">Cell shape</keyword>
<evidence type="ECO:0000259" key="10">
    <source>
        <dbReference type="Pfam" id="PF01225"/>
    </source>
</evidence>
<dbReference type="InterPro" id="IPR036565">
    <property type="entry name" value="Mur-like_cat_sf"/>
</dbReference>
<keyword evidence="8" id="KW-0067">ATP-binding</keyword>
<evidence type="ECO:0000256" key="1">
    <source>
        <dbReference type="ARBA" id="ARBA00004752"/>
    </source>
</evidence>
<comment type="PTM">
    <text evidence="8">Carboxylation is probably crucial for Mg(2+) binding and, consequently, for the gamma-phosphate positioning of ATP.</text>
</comment>
<evidence type="ECO:0000313" key="14">
    <source>
        <dbReference type="Proteomes" id="UP000184052"/>
    </source>
</evidence>
<feature type="binding site" evidence="8">
    <location>
        <begin position="151"/>
        <end position="152"/>
    </location>
    <ligand>
        <name>UDP-N-acetyl-alpha-D-muramoyl-L-alanyl-D-glutamate</name>
        <dbReference type="ChEBI" id="CHEBI:83900"/>
    </ligand>
</feature>
<organism evidence="13 14">
    <name type="scientific">Dethiosulfatibacter aminovorans DSM 17477</name>
    <dbReference type="NCBI Taxonomy" id="1121476"/>
    <lineage>
        <taxon>Bacteria</taxon>
        <taxon>Bacillati</taxon>
        <taxon>Bacillota</taxon>
        <taxon>Tissierellia</taxon>
        <taxon>Dethiosulfatibacter</taxon>
    </lineage>
</organism>
<dbReference type="GO" id="GO:0008360">
    <property type="term" value="P:regulation of cell shape"/>
    <property type="evidence" value="ECO:0007669"/>
    <property type="project" value="UniProtKB-KW"/>
</dbReference>
<evidence type="ECO:0000313" key="13">
    <source>
        <dbReference type="EMBL" id="SHI74046.1"/>
    </source>
</evidence>
<feature type="domain" description="Mur ligase N-terminal catalytic" evidence="10">
    <location>
        <begin position="23"/>
        <end position="70"/>
    </location>
</feature>
<dbReference type="InterPro" id="IPR005761">
    <property type="entry name" value="UDP-N-AcMur-Glu-dNH2Pim_ligase"/>
</dbReference>
<keyword evidence="5 8" id="KW-0573">Peptidoglycan synthesis</keyword>
<dbReference type="Pfam" id="PF08245">
    <property type="entry name" value="Mur_ligase_M"/>
    <property type="match status" value="1"/>
</dbReference>
<evidence type="ECO:0000259" key="11">
    <source>
        <dbReference type="Pfam" id="PF02875"/>
    </source>
</evidence>
<dbReference type="PANTHER" id="PTHR23135:SF4">
    <property type="entry name" value="UDP-N-ACETYLMURAMOYL-L-ALANYL-D-GLUTAMATE--2,6-DIAMINOPIMELATE LIGASE MURE HOMOLOG, CHLOROPLASTIC"/>
    <property type="match status" value="1"/>
</dbReference>
<dbReference type="GO" id="GO:0051301">
    <property type="term" value="P:cell division"/>
    <property type="evidence" value="ECO:0007669"/>
    <property type="project" value="UniProtKB-KW"/>
</dbReference>
<dbReference type="UniPathway" id="UPA00219"/>
<dbReference type="HAMAP" id="MF_00208">
    <property type="entry name" value="MurE"/>
    <property type="match status" value="1"/>
</dbReference>
<keyword evidence="14" id="KW-1185">Reference proteome</keyword>
<comment type="pathway">
    <text evidence="1 8 9">Cell wall biogenesis; peptidoglycan biosynthesis.</text>
</comment>
<keyword evidence="8" id="KW-0963">Cytoplasm</keyword>
<dbReference type="InterPro" id="IPR004101">
    <property type="entry name" value="Mur_ligase_C"/>
</dbReference>
<evidence type="ECO:0000256" key="7">
    <source>
        <dbReference type="ARBA" id="ARBA00023316"/>
    </source>
</evidence>
<comment type="cofactor">
    <cofactor evidence="8">
        <name>Mg(2+)</name>
        <dbReference type="ChEBI" id="CHEBI:18420"/>
    </cofactor>
</comment>
<feature type="binding site" evidence="8">
    <location>
        <position position="30"/>
    </location>
    <ligand>
        <name>UDP-N-acetyl-alpha-D-muramoyl-L-alanyl-D-glutamate</name>
        <dbReference type="ChEBI" id="CHEBI:83900"/>
    </ligand>
</feature>
<evidence type="ECO:0000256" key="8">
    <source>
        <dbReference type="HAMAP-Rule" id="MF_00208"/>
    </source>
</evidence>
<feature type="binding site" evidence="8">
    <location>
        <position position="150"/>
    </location>
    <ligand>
        <name>UDP-N-acetyl-alpha-D-muramoyl-L-alanyl-D-glutamate</name>
        <dbReference type="ChEBI" id="CHEBI:83900"/>
    </ligand>
</feature>
<comment type="function">
    <text evidence="8">Catalyzes the addition of meso-diaminopimelic acid to the nucleotide precursor UDP-N-acetylmuramoyl-L-alanyl-D-glutamate (UMAG) in the biosynthesis of bacterial cell-wall peptidoglycan.</text>
</comment>
<dbReference type="InterPro" id="IPR000713">
    <property type="entry name" value="Mur_ligase_N"/>
</dbReference>
<dbReference type="EC" id="6.3.2.13" evidence="8"/>
<keyword evidence="6 8" id="KW-0131">Cell cycle</keyword>
<dbReference type="InterPro" id="IPR035911">
    <property type="entry name" value="MurE/MurF_N"/>
</dbReference>
<feature type="binding site" evidence="8">
    <location>
        <position position="178"/>
    </location>
    <ligand>
        <name>UDP-N-acetyl-alpha-D-muramoyl-L-alanyl-D-glutamate</name>
        <dbReference type="ChEBI" id="CHEBI:83900"/>
    </ligand>
</feature>
<dbReference type="SUPFAM" id="SSF63418">
    <property type="entry name" value="MurE/MurF N-terminal domain"/>
    <property type="match status" value="1"/>
</dbReference>
<dbReference type="InterPro" id="IPR036615">
    <property type="entry name" value="Mur_ligase_C_dom_sf"/>
</dbReference>
<feature type="binding site" evidence="8">
    <location>
        <position position="454"/>
    </location>
    <ligand>
        <name>meso-2,6-diaminopimelate</name>
        <dbReference type="ChEBI" id="CHEBI:57791"/>
    </ligand>
</feature>
<feature type="binding site" evidence="8">
    <location>
        <begin position="402"/>
        <end position="405"/>
    </location>
    <ligand>
        <name>meso-2,6-diaminopimelate</name>
        <dbReference type="ChEBI" id="CHEBI:57791"/>
    </ligand>
</feature>
<feature type="binding site" evidence="8">
    <location>
        <position position="186"/>
    </location>
    <ligand>
        <name>UDP-N-acetyl-alpha-D-muramoyl-L-alanyl-D-glutamate</name>
        <dbReference type="ChEBI" id="CHEBI:83900"/>
    </ligand>
</feature>
<dbReference type="RefSeq" id="WP_073047969.1">
    <property type="nucleotide sequence ID" value="NZ_FQZL01000006.1"/>
</dbReference>
<dbReference type="EMBL" id="FQZL01000006">
    <property type="protein sequence ID" value="SHI74046.1"/>
    <property type="molecule type" value="Genomic_DNA"/>
</dbReference>
<evidence type="ECO:0000256" key="9">
    <source>
        <dbReference type="RuleBase" id="RU004135"/>
    </source>
</evidence>
<feature type="modified residue" description="N6-carboxylysine" evidence="8">
    <location>
        <position position="218"/>
    </location>
</feature>
<name>A0A1M6DLB1_9FIRM</name>
<dbReference type="STRING" id="1121476.SAMN02745751_00962"/>
<dbReference type="GO" id="GO:0009252">
    <property type="term" value="P:peptidoglycan biosynthetic process"/>
    <property type="evidence" value="ECO:0007669"/>
    <property type="project" value="UniProtKB-UniRule"/>
</dbReference>
<keyword evidence="8" id="KW-0547">Nucleotide-binding</keyword>
<evidence type="ECO:0000256" key="4">
    <source>
        <dbReference type="ARBA" id="ARBA00022960"/>
    </source>
</evidence>
<reference evidence="13 14" key="1">
    <citation type="submission" date="2016-11" db="EMBL/GenBank/DDBJ databases">
        <authorList>
            <person name="Jaros S."/>
            <person name="Januszkiewicz K."/>
            <person name="Wedrychowicz H."/>
        </authorList>
    </citation>
    <scope>NUCLEOTIDE SEQUENCE [LARGE SCALE GENOMIC DNA]</scope>
    <source>
        <strain evidence="13 14">DSM 17477</strain>
    </source>
</reference>
<accession>A0A1M6DLB1</accession>
<comment type="catalytic activity">
    <reaction evidence="8">
        <text>UDP-N-acetyl-alpha-D-muramoyl-L-alanyl-D-glutamate + meso-2,6-diaminopimelate + ATP = UDP-N-acetyl-alpha-D-muramoyl-L-alanyl-gamma-D-glutamyl-meso-2,6-diaminopimelate + ADP + phosphate + H(+)</text>
        <dbReference type="Rhea" id="RHEA:23676"/>
        <dbReference type="ChEBI" id="CHEBI:15378"/>
        <dbReference type="ChEBI" id="CHEBI:30616"/>
        <dbReference type="ChEBI" id="CHEBI:43474"/>
        <dbReference type="ChEBI" id="CHEBI:57791"/>
        <dbReference type="ChEBI" id="CHEBI:83900"/>
        <dbReference type="ChEBI" id="CHEBI:83905"/>
        <dbReference type="ChEBI" id="CHEBI:456216"/>
        <dbReference type="EC" id="6.3.2.13"/>
    </reaction>
</comment>
<feature type="domain" description="Mur ligase central" evidence="12">
    <location>
        <begin position="107"/>
        <end position="307"/>
    </location>
</feature>